<feature type="compositionally biased region" description="Low complexity" evidence="1">
    <location>
        <begin position="811"/>
        <end position="826"/>
    </location>
</feature>
<dbReference type="AlphaFoldDB" id="A0A8H6XKZ6"/>
<evidence type="ECO:0000259" key="3">
    <source>
        <dbReference type="Pfam" id="PF22974"/>
    </source>
</evidence>
<feature type="compositionally biased region" description="Low complexity" evidence="1">
    <location>
        <begin position="787"/>
        <end position="799"/>
    </location>
</feature>
<proteinExistence type="predicted"/>
<reference evidence="5" key="1">
    <citation type="submission" date="2020-05" db="EMBL/GenBank/DDBJ databases">
        <title>Mycena genomes resolve the evolution of fungal bioluminescence.</title>
        <authorList>
            <person name="Tsai I.J."/>
        </authorList>
    </citation>
    <scope>NUCLEOTIDE SEQUENCE</scope>
    <source>
        <strain evidence="5">CCC161011</strain>
    </source>
</reference>
<evidence type="ECO:0000256" key="1">
    <source>
        <dbReference type="SAM" id="MobiDB-lite"/>
    </source>
</evidence>
<dbReference type="InterPro" id="IPR055647">
    <property type="entry name" value="DUF7223"/>
</dbReference>
<feature type="domain" description="DUF7223" evidence="4">
    <location>
        <begin position="339"/>
        <end position="581"/>
    </location>
</feature>
<dbReference type="Pfam" id="PF23865">
    <property type="entry name" value="DUF7223"/>
    <property type="match status" value="1"/>
</dbReference>
<evidence type="ECO:0000313" key="5">
    <source>
        <dbReference type="EMBL" id="KAF7342319.1"/>
    </source>
</evidence>
<protein>
    <submittedName>
        <fullName evidence="5">Uncharacterized protein</fullName>
    </submittedName>
</protein>
<feature type="compositionally biased region" description="Low complexity" evidence="1">
    <location>
        <begin position="770"/>
        <end position="781"/>
    </location>
</feature>
<feature type="region of interest" description="Disordered" evidence="1">
    <location>
        <begin position="770"/>
        <end position="867"/>
    </location>
</feature>
<feature type="compositionally biased region" description="Gly residues" evidence="1">
    <location>
        <begin position="800"/>
        <end position="810"/>
    </location>
</feature>
<sequence length="867" mass="91880">MRVNTLLIAFWAISFNSVTRAAFPHPEVETFPRSANPHLPGTLFPAKHPDKDIHDLNNLKAQKSATLYYEEPYAWQEHAGPMSAHIEVSAFKAPAVSVEHSSHVRSVHCEDATGSSISVSFINLEAWQTAVDDWSQYTEGFYIMAYVDGCGPGVASGERSFHFVQSFNSNKGDLSIICHMETVKIHEAVHPEETMSARMYQTPRRKKSSSRTRRDVDTDIDNDSDPEMWLDAIQGYPNMSDDVWNARGDKLNNIATATSSIDSGTVQYLNSSPVVAAPVSRRGLGDIDTKASGSLVSQAKVPYEKTPWGPANGYVLFANTTKSESNGTAGSAKTSSSSEFTFGLYCVQCHAELYLSFHIVIDWTVAAGIKKAIIEYTGEAEMQIVLGLEANYKFEYTVKKKLPIPDITPFQVPGLVHFGPSLEVQIGVKLSLQVSGRIAAGYTYTWPAVTGTLDLKNRENSVSSGWTPEETKHFLAEATVKVGLTPFISFKVGLALGVLDSLTDKYKIGIYLGDQINLDLSLSLTVKSDGGKPTIGDANCAGVVFSAKLTGELFLVATAAETEKKIILFKHPDVTLAKACFKIPGLGAREIEARQGRSVSSAVFVASPPIGDPGTVVPLVIDIDGASLAGVAPPRTDAQPIFTSNGAVTYSATVSGKETTLIIFSDTLNTTGISRCRMKAQNEIPRYGVFGAFAAITDPTSGTSYGMVVSELGAHYPVLCQFSTGTKLYVVSGKEEFNALLNPDYTDTFFGGKTVLQCGYLSFTAQATIPTSSASSSSNPTPGGPDDGSTGNQSTDDGSNAGGATGGGSNGNDTTSSGQTSNQDSSSGGGGSMTSPDQTQDSSASGGNSDAGAAPDQTAGEGIGNSN</sequence>
<name>A0A8H6XKZ6_9AGAR</name>
<gene>
    <name evidence="5" type="ORF">MVEN_01820300</name>
</gene>
<feature type="chain" id="PRO_5034559401" evidence="2">
    <location>
        <begin position="22"/>
        <end position="867"/>
    </location>
</feature>
<feature type="region of interest" description="Disordered" evidence="1">
    <location>
        <begin position="194"/>
        <end position="223"/>
    </location>
</feature>
<evidence type="ECO:0000256" key="2">
    <source>
        <dbReference type="SAM" id="SignalP"/>
    </source>
</evidence>
<accession>A0A8H6XKZ6</accession>
<keyword evidence="6" id="KW-1185">Reference proteome</keyword>
<dbReference type="InterPro" id="IPR054293">
    <property type="entry name" value="DUF7029"/>
</dbReference>
<feature type="signal peptide" evidence="2">
    <location>
        <begin position="1"/>
        <end position="21"/>
    </location>
</feature>
<evidence type="ECO:0000259" key="4">
    <source>
        <dbReference type="Pfam" id="PF23865"/>
    </source>
</evidence>
<keyword evidence="2" id="KW-0732">Signal</keyword>
<feature type="compositionally biased region" description="Low complexity" evidence="1">
    <location>
        <begin position="841"/>
        <end position="856"/>
    </location>
</feature>
<feature type="domain" description="DUF7029" evidence="3">
    <location>
        <begin position="91"/>
        <end position="190"/>
    </location>
</feature>
<comment type="caution">
    <text evidence="5">The sequence shown here is derived from an EMBL/GenBank/DDBJ whole genome shotgun (WGS) entry which is preliminary data.</text>
</comment>
<dbReference type="Proteomes" id="UP000620124">
    <property type="component" value="Unassembled WGS sequence"/>
</dbReference>
<dbReference type="EMBL" id="JACAZI010000017">
    <property type="protein sequence ID" value="KAF7342319.1"/>
    <property type="molecule type" value="Genomic_DNA"/>
</dbReference>
<evidence type="ECO:0000313" key="6">
    <source>
        <dbReference type="Proteomes" id="UP000620124"/>
    </source>
</evidence>
<dbReference type="Pfam" id="PF22974">
    <property type="entry name" value="DUF7029"/>
    <property type="match status" value="1"/>
</dbReference>
<dbReference type="OrthoDB" id="160645at2759"/>
<organism evidence="5 6">
    <name type="scientific">Mycena venus</name>
    <dbReference type="NCBI Taxonomy" id="2733690"/>
    <lineage>
        <taxon>Eukaryota</taxon>
        <taxon>Fungi</taxon>
        <taxon>Dikarya</taxon>
        <taxon>Basidiomycota</taxon>
        <taxon>Agaricomycotina</taxon>
        <taxon>Agaricomycetes</taxon>
        <taxon>Agaricomycetidae</taxon>
        <taxon>Agaricales</taxon>
        <taxon>Marasmiineae</taxon>
        <taxon>Mycenaceae</taxon>
        <taxon>Mycena</taxon>
    </lineage>
</organism>